<dbReference type="PANTHER" id="PTHR42085:SF2">
    <property type="entry name" value="F-BOX DOMAIN-CONTAINING PROTEIN"/>
    <property type="match status" value="1"/>
</dbReference>
<evidence type="ECO:0000313" key="2">
    <source>
        <dbReference type="Proteomes" id="UP001296104"/>
    </source>
</evidence>
<gene>
    <name evidence="1" type="ORF">LECACI_7A006902</name>
</gene>
<proteinExistence type="predicted"/>
<dbReference type="InterPro" id="IPR038883">
    <property type="entry name" value="AN11006-like"/>
</dbReference>
<evidence type="ECO:0000313" key="1">
    <source>
        <dbReference type="EMBL" id="CAK4031744.1"/>
    </source>
</evidence>
<name>A0AAI8Z3G3_9PEZI</name>
<dbReference type="AlphaFoldDB" id="A0AAI8Z3G3"/>
<dbReference type="Proteomes" id="UP001296104">
    <property type="component" value="Unassembled WGS sequence"/>
</dbReference>
<keyword evidence="2" id="KW-1185">Reference proteome</keyword>
<sequence length="321" mass="36746">MANSQHSTNEERRGFQFLELAPELRNAIYELSLVQYLRNKPRQRASSALLRTCKQVYKEARSILYQQSTLEMVLIFAATGIKYCKWRVRCKGFDSKPRCQTPTPTPTLLELRNLIPHHFLEIGTWDVHIALPSYTQQSSYESILPLNHLLHALACQYYKGKVFITLQSLSPLAEDVISCSDFFYPIAKFHPNVQLQLFGFETAVQDYIEILRNDVSAADVLQFDAVTEWRAKSQAILQYVFERSKTGVGQGEDLSRAKMMRDTRRDLACYVDGREVCCTFQGERSLKMAWDLALKLVEKDMGKEVGAQSVLNDTGNRASRP</sequence>
<dbReference type="PANTHER" id="PTHR42085">
    <property type="entry name" value="F-BOX DOMAIN-CONTAINING PROTEIN"/>
    <property type="match status" value="1"/>
</dbReference>
<comment type="caution">
    <text evidence="1">The sequence shown here is derived from an EMBL/GenBank/DDBJ whole genome shotgun (WGS) entry which is preliminary data.</text>
</comment>
<dbReference type="EMBL" id="CAVMBE010000052">
    <property type="protein sequence ID" value="CAK4031744.1"/>
    <property type="molecule type" value="Genomic_DNA"/>
</dbReference>
<reference evidence="1" key="1">
    <citation type="submission" date="2023-11" db="EMBL/GenBank/DDBJ databases">
        <authorList>
            <person name="Alioto T."/>
            <person name="Alioto T."/>
            <person name="Gomez Garrido J."/>
        </authorList>
    </citation>
    <scope>NUCLEOTIDE SEQUENCE</scope>
</reference>
<protein>
    <submittedName>
        <fullName evidence="1">Uncharacterized protein</fullName>
    </submittedName>
</protein>
<organism evidence="1 2">
    <name type="scientific">Lecanosticta acicola</name>
    <dbReference type="NCBI Taxonomy" id="111012"/>
    <lineage>
        <taxon>Eukaryota</taxon>
        <taxon>Fungi</taxon>
        <taxon>Dikarya</taxon>
        <taxon>Ascomycota</taxon>
        <taxon>Pezizomycotina</taxon>
        <taxon>Dothideomycetes</taxon>
        <taxon>Dothideomycetidae</taxon>
        <taxon>Mycosphaerellales</taxon>
        <taxon>Mycosphaerellaceae</taxon>
        <taxon>Lecanosticta</taxon>
    </lineage>
</organism>
<accession>A0AAI8Z3G3</accession>